<proteinExistence type="predicted"/>
<dbReference type="Gene3D" id="3.40.50.620">
    <property type="entry name" value="HUPs"/>
    <property type="match status" value="1"/>
</dbReference>
<keyword evidence="1" id="KW-0808">Transferase</keyword>
<dbReference type="SUPFAM" id="SSF52374">
    <property type="entry name" value="Nucleotidylyl transferase"/>
    <property type="match status" value="1"/>
</dbReference>
<accession>A0A0G0TWF0</accession>
<evidence type="ECO:0000259" key="3">
    <source>
        <dbReference type="Pfam" id="PF01467"/>
    </source>
</evidence>
<dbReference type="PANTHER" id="PTHR43793:SF2">
    <property type="entry name" value="BIFUNCTIONAL PROTEIN HLDE"/>
    <property type="match status" value="1"/>
</dbReference>
<dbReference type="Proteomes" id="UP000034881">
    <property type="component" value="Unassembled WGS sequence"/>
</dbReference>
<dbReference type="PATRIC" id="fig|1618431.3.peg.539"/>
<sequence>MGSVLSGRKISYLIKLLKDENKKIVLAGGCFDVLHPGHVIFLQKAKEAGDVLIVLLESDEKLKKIKGPDRPVHMQKDRAKILSALEVVDYVVMLPYMPTEQSYNKLVKKIKPNIIALTRGYEDSYHKRVAKITGARLRYVTKMVGDHSTSRILNRR</sequence>
<dbReference type="Pfam" id="PF01467">
    <property type="entry name" value="CTP_transf_like"/>
    <property type="match status" value="1"/>
</dbReference>
<dbReference type="AlphaFoldDB" id="A0A0G0TWF0"/>
<organism evidence="4 5">
    <name type="scientific">Candidatus Daviesbacteria bacterium GW2011_GWC2_40_12</name>
    <dbReference type="NCBI Taxonomy" id="1618431"/>
    <lineage>
        <taxon>Bacteria</taxon>
        <taxon>Candidatus Daviesiibacteriota</taxon>
    </lineage>
</organism>
<comment type="caution">
    <text evidence="4">The sequence shown here is derived from an EMBL/GenBank/DDBJ whole genome shotgun (WGS) entry which is preliminary data.</text>
</comment>
<evidence type="ECO:0000313" key="5">
    <source>
        <dbReference type="Proteomes" id="UP000034881"/>
    </source>
</evidence>
<keyword evidence="2" id="KW-0548">Nucleotidyltransferase</keyword>
<dbReference type="PANTHER" id="PTHR43793">
    <property type="entry name" value="FAD SYNTHASE"/>
    <property type="match status" value="1"/>
</dbReference>
<evidence type="ECO:0000256" key="1">
    <source>
        <dbReference type="ARBA" id="ARBA00022679"/>
    </source>
</evidence>
<dbReference type="NCBIfam" id="TIGR00125">
    <property type="entry name" value="cyt_tran_rel"/>
    <property type="match status" value="1"/>
</dbReference>
<feature type="domain" description="Cytidyltransferase-like" evidence="3">
    <location>
        <begin position="26"/>
        <end position="118"/>
    </location>
</feature>
<gene>
    <name evidence="4" type="ORF">UT77_C0003G0082</name>
</gene>
<dbReference type="InterPro" id="IPR014729">
    <property type="entry name" value="Rossmann-like_a/b/a_fold"/>
</dbReference>
<protein>
    <submittedName>
        <fullName evidence="4">Bifunctional protein HldE</fullName>
    </submittedName>
</protein>
<evidence type="ECO:0000313" key="4">
    <source>
        <dbReference type="EMBL" id="KKR42287.1"/>
    </source>
</evidence>
<reference evidence="4 5" key="1">
    <citation type="journal article" date="2015" name="Nature">
        <title>rRNA introns, odd ribosomes, and small enigmatic genomes across a large radiation of phyla.</title>
        <authorList>
            <person name="Brown C.T."/>
            <person name="Hug L.A."/>
            <person name="Thomas B.C."/>
            <person name="Sharon I."/>
            <person name="Castelle C.J."/>
            <person name="Singh A."/>
            <person name="Wilkins M.J."/>
            <person name="Williams K.H."/>
            <person name="Banfield J.F."/>
        </authorList>
    </citation>
    <scope>NUCLEOTIDE SEQUENCE [LARGE SCALE GENOMIC DNA]</scope>
</reference>
<dbReference type="InterPro" id="IPR050385">
    <property type="entry name" value="Archaeal_FAD_synthase"/>
</dbReference>
<name>A0A0G0TWF0_9BACT</name>
<dbReference type="InterPro" id="IPR004821">
    <property type="entry name" value="Cyt_trans-like"/>
</dbReference>
<dbReference type="EMBL" id="LBYB01000003">
    <property type="protein sequence ID" value="KKR42287.1"/>
    <property type="molecule type" value="Genomic_DNA"/>
</dbReference>
<dbReference type="GO" id="GO:0016779">
    <property type="term" value="F:nucleotidyltransferase activity"/>
    <property type="evidence" value="ECO:0007669"/>
    <property type="project" value="UniProtKB-KW"/>
</dbReference>
<evidence type="ECO:0000256" key="2">
    <source>
        <dbReference type="ARBA" id="ARBA00022695"/>
    </source>
</evidence>